<evidence type="ECO:0000313" key="2">
    <source>
        <dbReference type="EMBL" id="KYD22301.1"/>
    </source>
</evidence>
<dbReference type="RefSeq" id="WP_020155886.1">
    <property type="nucleotide sequence ID" value="NZ_JBAIZG010000067.1"/>
</dbReference>
<name>A0A150MCY5_9BACI</name>
<proteinExistence type="predicted"/>
<dbReference type="EMBL" id="LQYT01000011">
    <property type="protein sequence ID" value="KYD22301.1"/>
    <property type="molecule type" value="Genomic_DNA"/>
</dbReference>
<organism evidence="2 3">
    <name type="scientific">Caldibacillus debilis</name>
    <dbReference type="NCBI Taxonomy" id="301148"/>
    <lineage>
        <taxon>Bacteria</taxon>
        <taxon>Bacillati</taxon>
        <taxon>Bacillota</taxon>
        <taxon>Bacilli</taxon>
        <taxon>Bacillales</taxon>
        <taxon>Bacillaceae</taxon>
        <taxon>Caldibacillus</taxon>
    </lineage>
</organism>
<protein>
    <recommendedName>
        <fullName evidence="4">Spore coat protein</fullName>
    </recommendedName>
</protein>
<dbReference type="OrthoDB" id="2456726at2"/>
<dbReference type="AlphaFoldDB" id="A0A150MCY5"/>
<comment type="caution">
    <text evidence="2">The sequence shown here is derived from an EMBL/GenBank/DDBJ whole genome shotgun (WGS) entry which is preliminary data.</text>
</comment>
<dbReference type="Pfam" id="PF14179">
    <property type="entry name" value="YppG"/>
    <property type="match status" value="1"/>
</dbReference>
<feature type="compositionally biased region" description="Polar residues" evidence="1">
    <location>
        <begin position="66"/>
        <end position="79"/>
    </location>
</feature>
<sequence>MFMPLYRRQGGFMYRNLPQWPPYPPFPLPPQGMPAIRPFAPPLSSGGMAAENFSGGNPAQPAYGQGNPSLPNPVQGNPFSQPPVFPGVFPPVPGRPPGFSLLLNSFKNKDGTIDFQKMVNTAGQMVNTLNQVTGLIKGFSQIFKA</sequence>
<evidence type="ECO:0000256" key="1">
    <source>
        <dbReference type="SAM" id="MobiDB-lite"/>
    </source>
</evidence>
<dbReference type="InterPro" id="IPR025555">
    <property type="entry name" value="YppG"/>
</dbReference>
<evidence type="ECO:0008006" key="4">
    <source>
        <dbReference type="Google" id="ProtNLM"/>
    </source>
</evidence>
<evidence type="ECO:0000313" key="3">
    <source>
        <dbReference type="Proteomes" id="UP000075683"/>
    </source>
</evidence>
<dbReference type="STRING" id="301148.B4135_1308"/>
<reference evidence="2 3" key="1">
    <citation type="submission" date="2016-01" db="EMBL/GenBank/DDBJ databases">
        <title>Draft Genome Sequences of Seven Thermophilic Sporeformers Isolated from Foods.</title>
        <authorList>
            <person name="Berendsen E.M."/>
            <person name="Wells-Bennik M.H."/>
            <person name="Krawcyk A.O."/>
            <person name="De Jong A."/>
            <person name="Holsappel S."/>
            <person name="Eijlander R.T."/>
            <person name="Kuipers O.P."/>
        </authorList>
    </citation>
    <scope>NUCLEOTIDE SEQUENCE [LARGE SCALE GENOMIC DNA]</scope>
    <source>
        <strain evidence="2 3">B4135</strain>
    </source>
</reference>
<accession>A0A150MCY5</accession>
<dbReference type="Proteomes" id="UP000075683">
    <property type="component" value="Unassembled WGS sequence"/>
</dbReference>
<gene>
    <name evidence="2" type="ORF">B4135_1308</name>
</gene>
<feature type="region of interest" description="Disordered" evidence="1">
    <location>
        <begin position="46"/>
        <end position="84"/>
    </location>
</feature>